<comment type="similarity">
    <text evidence="2">Belongs to the MnmA/TRMU family.</text>
</comment>
<dbReference type="Gene3D" id="3.40.50.620">
    <property type="entry name" value="HUPs"/>
    <property type="match status" value="1"/>
</dbReference>
<sequence length="649" mass="72323">MLRMKMQLFKCMLAFSVLAVGCCACTRPGTICFSQSPCTNNAVRLTPGICRNLHGAVSSCHRRSLAAKRYPRPLALRCSLKETREAPSLPQELQRLCSWLAESSSDKEAAIRLVQLGDSLEQGRDAMPEIKERVRVPGCISNVQVYVSSQVDELGSLRVSLGGDADARVARGLLALLVRGLSGLRAEEILGLRSEEIIQSANLKAFLPTGRNDGLRSMLTTFKSLIEQEREREQGQQQRQDISQPRPAPEAQQTWAWGGRSEEVAVLLSGGVDSSVALELIRRQGLKPRAFYLRIWLEDELAHLGECPWEEDWSYATSVAERLNVPIESISLQEEYWEQVVDYLIGEAKLGRTPNPDIMCNSRIKFGMFEKYVGQHFSRVASGHYAVSLHDDKEGGVSRLLMSPDKIKDQTYFLCNLRQEQLKHALFPIGGYTKEQVRELAREFDLPTQKRKDSQGICFLGKLKFEDFVGHHLGENPGPVVDFHTGRELGEHRGLWFYTIGQRKGLGSATRRVTHLGPWFVAGKDRDKNVLYVSNQYDTIDGPRRGFDIESINWISGEAPRDEEVRLRIKTRHGPGIHNGLLTLSPGRLSGRVSLEGRDSGLAPGQWAALYDGEECVGGGMIADSTFLTKAEEGEGEEGDLAVAFGEDR</sequence>
<keyword evidence="10" id="KW-1015">Disulfide bond</keyword>
<evidence type="ECO:0000256" key="10">
    <source>
        <dbReference type="ARBA" id="ARBA00023157"/>
    </source>
</evidence>
<evidence type="ECO:0000313" key="17">
    <source>
        <dbReference type="EMBL" id="CAD8480987.1"/>
    </source>
</evidence>
<feature type="region of interest" description="Disordered" evidence="12">
    <location>
        <begin position="233"/>
        <end position="256"/>
    </location>
</feature>
<evidence type="ECO:0000256" key="7">
    <source>
        <dbReference type="ARBA" id="ARBA00022741"/>
    </source>
</evidence>
<keyword evidence="4" id="KW-0820">tRNA-binding</keyword>
<dbReference type="PROSITE" id="PS51257">
    <property type="entry name" value="PROKAR_LIPOPROTEIN"/>
    <property type="match status" value="1"/>
</dbReference>
<dbReference type="SUPFAM" id="SSF52402">
    <property type="entry name" value="Adenine nucleotide alpha hydrolases-like"/>
    <property type="match status" value="1"/>
</dbReference>
<dbReference type="Pfam" id="PF20258">
    <property type="entry name" value="tRNA_Me_trans_C"/>
    <property type="match status" value="1"/>
</dbReference>
<dbReference type="InterPro" id="IPR046885">
    <property type="entry name" value="MnmA-like_C"/>
</dbReference>
<evidence type="ECO:0000256" key="12">
    <source>
        <dbReference type="SAM" id="MobiDB-lite"/>
    </source>
</evidence>
<dbReference type="InterPro" id="IPR003808">
    <property type="entry name" value="Fe-S_metab-assoc_dom"/>
</dbReference>
<keyword evidence="9" id="KW-0694">RNA-binding</keyword>
<dbReference type="AlphaFoldDB" id="A0A7S0EE01"/>
<dbReference type="InterPro" id="IPR004506">
    <property type="entry name" value="MnmA-like"/>
</dbReference>
<dbReference type="InterPro" id="IPR014729">
    <property type="entry name" value="Rossmann-like_a/b/a_fold"/>
</dbReference>
<dbReference type="EMBL" id="HBEO01012855">
    <property type="protein sequence ID" value="CAD8480987.1"/>
    <property type="molecule type" value="Transcribed_RNA"/>
</dbReference>
<dbReference type="GO" id="GO:0061708">
    <property type="term" value="F:tRNA-5-taurinomethyluridine 2-sulfurtransferase"/>
    <property type="evidence" value="ECO:0007669"/>
    <property type="project" value="UniProtKB-EC"/>
</dbReference>
<proteinExistence type="inferred from homology"/>
<evidence type="ECO:0000256" key="2">
    <source>
        <dbReference type="ARBA" id="ARBA00006191"/>
    </source>
</evidence>
<evidence type="ECO:0000256" key="13">
    <source>
        <dbReference type="SAM" id="SignalP"/>
    </source>
</evidence>
<dbReference type="NCBIfam" id="NF001138">
    <property type="entry name" value="PRK00143.1"/>
    <property type="match status" value="1"/>
</dbReference>
<evidence type="ECO:0000256" key="6">
    <source>
        <dbReference type="ARBA" id="ARBA00022694"/>
    </source>
</evidence>
<dbReference type="NCBIfam" id="TIGR00420">
    <property type="entry name" value="trmU"/>
    <property type="match status" value="1"/>
</dbReference>
<comment type="catalytic activity">
    <reaction evidence="11">
        <text>5-taurinomethyluridine(34) in tRNA + S-sulfanyl-L-cysteinyl-[protein] + AH2 + ATP = 5-taurinomethyl-2-thiouridine(34) in tRNA + L-cysteinyl-[protein] + A + AMP + diphosphate + H(+)</text>
        <dbReference type="Rhea" id="RHEA:47040"/>
        <dbReference type="Rhea" id="RHEA-COMP:10131"/>
        <dbReference type="Rhea" id="RHEA-COMP:11726"/>
        <dbReference type="Rhea" id="RHEA-COMP:11732"/>
        <dbReference type="Rhea" id="RHEA-COMP:11733"/>
        <dbReference type="ChEBI" id="CHEBI:13193"/>
        <dbReference type="ChEBI" id="CHEBI:15378"/>
        <dbReference type="ChEBI" id="CHEBI:17499"/>
        <dbReference type="ChEBI" id="CHEBI:29950"/>
        <dbReference type="ChEBI" id="CHEBI:30616"/>
        <dbReference type="ChEBI" id="CHEBI:33019"/>
        <dbReference type="ChEBI" id="CHEBI:61963"/>
        <dbReference type="ChEBI" id="CHEBI:87171"/>
        <dbReference type="ChEBI" id="CHEBI:87172"/>
        <dbReference type="ChEBI" id="CHEBI:456215"/>
        <dbReference type="EC" id="2.8.1.14"/>
    </reaction>
</comment>
<keyword evidence="13" id="KW-0732">Signal</keyword>
<accession>A0A7S0EE01</accession>
<evidence type="ECO:0000259" key="16">
    <source>
        <dbReference type="Pfam" id="PF20259"/>
    </source>
</evidence>
<evidence type="ECO:0000256" key="3">
    <source>
        <dbReference type="ARBA" id="ARBA00011953"/>
    </source>
</evidence>
<feature type="domain" description="Fe-S metabolism associated" evidence="14">
    <location>
        <begin position="104"/>
        <end position="223"/>
    </location>
</feature>
<dbReference type="CDD" id="cd01998">
    <property type="entry name" value="MnmA_TRMU-like"/>
    <property type="match status" value="1"/>
</dbReference>
<keyword evidence="7" id="KW-0547">Nucleotide-binding</keyword>
<dbReference type="GO" id="GO:0008033">
    <property type="term" value="P:tRNA processing"/>
    <property type="evidence" value="ECO:0007669"/>
    <property type="project" value="UniProtKB-KW"/>
</dbReference>
<dbReference type="InterPro" id="IPR023382">
    <property type="entry name" value="MnmA-like_central_sf"/>
</dbReference>
<feature type="domain" description="tRNA-specific 2-thiouridylase MnmA-like C-terminal" evidence="15">
    <location>
        <begin position="545"/>
        <end position="622"/>
    </location>
</feature>
<dbReference type="PANTHER" id="PTHR43052">
    <property type="match status" value="1"/>
</dbReference>
<dbReference type="Pfam" id="PF03054">
    <property type="entry name" value="tRNA_Me_trans"/>
    <property type="match status" value="1"/>
</dbReference>
<dbReference type="EC" id="2.8.1.14" evidence="3"/>
<dbReference type="Pfam" id="PF02657">
    <property type="entry name" value="SufE"/>
    <property type="match status" value="1"/>
</dbReference>
<comment type="function">
    <text evidence="1">Catalyzes the 2-thiolation of uridine at the wobble position (U34) of mitochondrial tRNA(Lys), tRNA(Glu) and tRNA(Gln). Required for the formation of 5-taurinomethyl-2-thiouridine (tm5s2U) of mitochondrial tRNA(Lys), tRNA(Glu), and tRNA(Gln) at the wobble position. ATP is required to activate the C2 atom of the wobble base.</text>
</comment>
<protein>
    <recommendedName>
        <fullName evidence="3">tRNA-5-taurinomethyluridine 2-sulfurtransferase</fullName>
        <ecNumber evidence="3">2.8.1.14</ecNumber>
    </recommendedName>
</protein>
<evidence type="ECO:0000256" key="11">
    <source>
        <dbReference type="ARBA" id="ARBA00049564"/>
    </source>
</evidence>
<dbReference type="HAMAP" id="MF_00144">
    <property type="entry name" value="tRNA_thiouridyl_MnmA"/>
    <property type="match status" value="1"/>
</dbReference>
<feature type="chain" id="PRO_5030572978" description="tRNA-5-taurinomethyluridine 2-sulfurtransferase" evidence="13">
    <location>
        <begin position="25"/>
        <end position="649"/>
    </location>
</feature>
<evidence type="ECO:0000256" key="1">
    <source>
        <dbReference type="ARBA" id="ARBA00003986"/>
    </source>
</evidence>
<keyword evidence="6" id="KW-0819">tRNA processing</keyword>
<feature type="domain" description="tRNA-specific 2-thiouridylase MnmA-like central" evidence="16">
    <location>
        <begin position="466"/>
        <end position="534"/>
    </location>
</feature>
<dbReference type="Gene3D" id="2.30.30.280">
    <property type="entry name" value="Adenine nucleotide alpha hydrolases-like domains"/>
    <property type="match status" value="1"/>
</dbReference>
<evidence type="ECO:0000256" key="4">
    <source>
        <dbReference type="ARBA" id="ARBA00022555"/>
    </source>
</evidence>
<dbReference type="InterPro" id="IPR051305">
    <property type="entry name" value="tRNA_2-thiouridylase_MnmA"/>
</dbReference>
<dbReference type="Gene3D" id="3.90.1010.10">
    <property type="match status" value="1"/>
</dbReference>
<dbReference type="Gene3D" id="2.40.30.10">
    <property type="entry name" value="Translation factors"/>
    <property type="match status" value="1"/>
</dbReference>
<evidence type="ECO:0000256" key="8">
    <source>
        <dbReference type="ARBA" id="ARBA00022840"/>
    </source>
</evidence>
<feature type="signal peptide" evidence="13">
    <location>
        <begin position="1"/>
        <end position="24"/>
    </location>
</feature>
<organism evidence="17">
    <name type="scientific">Hanusia phi</name>
    <dbReference type="NCBI Taxonomy" id="3032"/>
    <lineage>
        <taxon>Eukaryota</taxon>
        <taxon>Cryptophyceae</taxon>
        <taxon>Pyrenomonadales</taxon>
        <taxon>Geminigeraceae</taxon>
        <taxon>Hanusia</taxon>
    </lineage>
</organism>
<dbReference type="Pfam" id="PF20259">
    <property type="entry name" value="tRNA_Me_trans_M"/>
    <property type="match status" value="1"/>
</dbReference>
<keyword evidence="5" id="KW-0808">Transferase</keyword>
<dbReference type="GO" id="GO:0005524">
    <property type="term" value="F:ATP binding"/>
    <property type="evidence" value="ECO:0007669"/>
    <property type="project" value="UniProtKB-KW"/>
</dbReference>
<dbReference type="SUPFAM" id="SSF82649">
    <property type="entry name" value="SufE/NifU"/>
    <property type="match status" value="1"/>
</dbReference>
<evidence type="ECO:0000259" key="14">
    <source>
        <dbReference type="Pfam" id="PF02657"/>
    </source>
</evidence>
<dbReference type="PANTHER" id="PTHR43052:SF1">
    <property type="entry name" value="TRNA-5-TAURINOMETHYLURIDINE 2-SULFURTRANSFERASE"/>
    <property type="match status" value="1"/>
</dbReference>
<evidence type="ECO:0000259" key="15">
    <source>
        <dbReference type="Pfam" id="PF20258"/>
    </source>
</evidence>
<reference evidence="17" key="1">
    <citation type="submission" date="2021-01" db="EMBL/GenBank/DDBJ databases">
        <authorList>
            <person name="Corre E."/>
            <person name="Pelletier E."/>
            <person name="Niang G."/>
            <person name="Scheremetjew M."/>
            <person name="Finn R."/>
            <person name="Kale V."/>
            <person name="Holt S."/>
            <person name="Cochrane G."/>
            <person name="Meng A."/>
            <person name="Brown T."/>
            <person name="Cohen L."/>
        </authorList>
    </citation>
    <scope>NUCLEOTIDE SEQUENCE</scope>
    <source>
        <strain evidence="17">CCMP325</strain>
    </source>
</reference>
<keyword evidence="8" id="KW-0067">ATP-binding</keyword>
<dbReference type="GO" id="GO:0000049">
    <property type="term" value="F:tRNA binding"/>
    <property type="evidence" value="ECO:0007669"/>
    <property type="project" value="UniProtKB-KW"/>
</dbReference>
<name>A0A7S0EE01_9CRYP</name>
<evidence type="ECO:0000256" key="9">
    <source>
        <dbReference type="ARBA" id="ARBA00022884"/>
    </source>
</evidence>
<dbReference type="FunFam" id="2.30.30.280:FF:000001">
    <property type="entry name" value="tRNA-specific 2-thiouridylase MnmA"/>
    <property type="match status" value="1"/>
</dbReference>
<evidence type="ECO:0000256" key="5">
    <source>
        <dbReference type="ARBA" id="ARBA00022679"/>
    </source>
</evidence>
<gene>
    <name evidence="17" type="ORF">HPHI1048_LOCUS8764</name>
</gene>
<dbReference type="InterPro" id="IPR046884">
    <property type="entry name" value="MnmA-like_central"/>
</dbReference>